<keyword evidence="4 10" id="KW-0418">Kinase</keyword>
<dbReference type="EMBL" id="JBHSXN010000002">
    <property type="protein sequence ID" value="MFC6953818.1"/>
    <property type="molecule type" value="Genomic_DNA"/>
</dbReference>
<evidence type="ECO:0000256" key="2">
    <source>
        <dbReference type="ARBA" id="ARBA00012438"/>
    </source>
</evidence>
<dbReference type="GO" id="GO:0004673">
    <property type="term" value="F:protein histidine kinase activity"/>
    <property type="evidence" value="ECO:0007669"/>
    <property type="project" value="UniProtKB-EC"/>
</dbReference>
<dbReference type="PROSITE" id="PS50113">
    <property type="entry name" value="PAC"/>
    <property type="match status" value="1"/>
</dbReference>
<evidence type="ECO:0000259" key="7">
    <source>
        <dbReference type="PROSITE" id="PS50109"/>
    </source>
</evidence>
<dbReference type="InterPro" id="IPR013655">
    <property type="entry name" value="PAS_fold_3"/>
</dbReference>
<keyword evidence="6" id="KW-0472">Membrane</keyword>
<organism evidence="10 11">
    <name type="scientific">Halorubellus litoreus</name>
    <dbReference type="NCBI Taxonomy" id="755308"/>
    <lineage>
        <taxon>Archaea</taxon>
        <taxon>Methanobacteriati</taxon>
        <taxon>Methanobacteriota</taxon>
        <taxon>Stenosarchaea group</taxon>
        <taxon>Halobacteria</taxon>
        <taxon>Halobacteriales</taxon>
        <taxon>Halorubellaceae</taxon>
        <taxon>Halorubellus</taxon>
    </lineage>
</organism>
<evidence type="ECO:0000256" key="4">
    <source>
        <dbReference type="ARBA" id="ARBA00022777"/>
    </source>
</evidence>
<dbReference type="PROSITE" id="PS50109">
    <property type="entry name" value="HIS_KIN"/>
    <property type="match status" value="1"/>
</dbReference>
<keyword evidence="6" id="KW-0812">Transmembrane</keyword>
<evidence type="ECO:0000313" key="11">
    <source>
        <dbReference type="Proteomes" id="UP001596395"/>
    </source>
</evidence>
<dbReference type="Pfam" id="PF00512">
    <property type="entry name" value="HisKA"/>
    <property type="match status" value="1"/>
</dbReference>
<feature type="domain" description="PAC" evidence="9">
    <location>
        <begin position="420"/>
        <end position="471"/>
    </location>
</feature>
<comment type="catalytic activity">
    <reaction evidence="1">
        <text>ATP + protein L-histidine = ADP + protein N-phospho-L-histidine.</text>
        <dbReference type="EC" id="2.7.13.3"/>
    </reaction>
</comment>
<dbReference type="CDD" id="cd00082">
    <property type="entry name" value="HisKA"/>
    <property type="match status" value="1"/>
</dbReference>
<dbReference type="AlphaFoldDB" id="A0ABD5VH50"/>
<dbReference type="SMART" id="SM00388">
    <property type="entry name" value="HisKA"/>
    <property type="match status" value="1"/>
</dbReference>
<dbReference type="InterPro" id="IPR013656">
    <property type="entry name" value="PAS_4"/>
</dbReference>
<gene>
    <name evidence="10" type="ORF">ACFQGB_13180</name>
</gene>
<dbReference type="GO" id="GO:0000160">
    <property type="term" value="P:phosphorelay signal transduction system"/>
    <property type="evidence" value="ECO:0007669"/>
    <property type="project" value="UniProtKB-KW"/>
</dbReference>
<keyword evidence="11" id="KW-1185">Reference proteome</keyword>
<dbReference type="PANTHER" id="PTHR43711">
    <property type="entry name" value="TWO-COMPONENT HISTIDINE KINASE"/>
    <property type="match status" value="1"/>
</dbReference>
<dbReference type="InterPro" id="IPR036890">
    <property type="entry name" value="HATPase_C_sf"/>
</dbReference>
<dbReference type="Gene3D" id="1.10.287.130">
    <property type="match status" value="1"/>
</dbReference>
<dbReference type="InterPro" id="IPR031621">
    <property type="entry name" value="HisKA_7TM"/>
</dbReference>
<feature type="transmembrane region" description="Helical" evidence="6">
    <location>
        <begin position="105"/>
        <end position="122"/>
    </location>
</feature>
<dbReference type="InterPro" id="IPR050736">
    <property type="entry name" value="Sensor_HK_Regulatory"/>
</dbReference>
<reference evidence="10 11" key="1">
    <citation type="journal article" date="2019" name="Int. J. Syst. Evol. Microbiol.">
        <title>The Global Catalogue of Microorganisms (GCM) 10K type strain sequencing project: providing services to taxonomists for standard genome sequencing and annotation.</title>
        <authorList>
            <consortium name="The Broad Institute Genomics Platform"/>
            <consortium name="The Broad Institute Genome Sequencing Center for Infectious Disease"/>
            <person name="Wu L."/>
            <person name="Ma J."/>
        </authorList>
    </citation>
    <scope>NUCLEOTIDE SEQUENCE [LARGE SCALE GENOMIC DNA]</scope>
    <source>
        <strain evidence="10 11">GX26</strain>
    </source>
</reference>
<evidence type="ECO:0000256" key="6">
    <source>
        <dbReference type="SAM" id="Phobius"/>
    </source>
</evidence>
<dbReference type="Gene3D" id="3.30.450.20">
    <property type="entry name" value="PAS domain"/>
    <property type="match status" value="2"/>
</dbReference>
<feature type="transmembrane region" description="Helical" evidence="6">
    <location>
        <begin position="34"/>
        <end position="54"/>
    </location>
</feature>
<dbReference type="Pfam" id="PF08447">
    <property type="entry name" value="PAS_3"/>
    <property type="match status" value="1"/>
</dbReference>
<keyword evidence="5" id="KW-0902">Two-component regulatory system</keyword>
<dbReference type="InterPro" id="IPR000014">
    <property type="entry name" value="PAS"/>
</dbReference>
<accession>A0ABD5VH50</accession>
<dbReference type="SUPFAM" id="SSF55874">
    <property type="entry name" value="ATPase domain of HSP90 chaperone/DNA topoisomerase II/histidine kinase"/>
    <property type="match status" value="1"/>
</dbReference>
<feature type="transmembrane region" description="Helical" evidence="6">
    <location>
        <begin position="6"/>
        <end position="27"/>
    </location>
</feature>
<dbReference type="InterPro" id="IPR000700">
    <property type="entry name" value="PAS-assoc_C"/>
</dbReference>
<comment type="caution">
    <text evidence="10">The sequence shown here is derived from an EMBL/GenBank/DDBJ whole genome shotgun (WGS) entry which is preliminary data.</text>
</comment>
<feature type="domain" description="Histidine kinase" evidence="7">
    <location>
        <begin position="482"/>
        <end position="689"/>
    </location>
</feature>
<feature type="transmembrane region" description="Helical" evidence="6">
    <location>
        <begin position="183"/>
        <end position="205"/>
    </location>
</feature>
<dbReference type="InterPro" id="IPR003661">
    <property type="entry name" value="HisK_dim/P_dom"/>
</dbReference>
<dbReference type="SMART" id="SM00387">
    <property type="entry name" value="HATPase_c"/>
    <property type="match status" value="1"/>
</dbReference>
<evidence type="ECO:0000256" key="3">
    <source>
        <dbReference type="ARBA" id="ARBA00022679"/>
    </source>
</evidence>
<feature type="transmembrane region" description="Helical" evidence="6">
    <location>
        <begin position="74"/>
        <end position="93"/>
    </location>
</feature>
<dbReference type="SUPFAM" id="SSF47384">
    <property type="entry name" value="Homodimeric domain of signal transducing histidine kinase"/>
    <property type="match status" value="1"/>
</dbReference>
<dbReference type="CDD" id="cd00075">
    <property type="entry name" value="HATPase"/>
    <property type="match status" value="1"/>
</dbReference>
<evidence type="ECO:0000259" key="9">
    <source>
        <dbReference type="PROSITE" id="PS50113"/>
    </source>
</evidence>
<dbReference type="EC" id="2.7.13.3" evidence="2"/>
<dbReference type="SUPFAM" id="SSF55785">
    <property type="entry name" value="PYP-like sensor domain (PAS domain)"/>
    <property type="match status" value="2"/>
</dbReference>
<dbReference type="NCBIfam" id="TIGR00229">
    <property type="entry name" value="sensory_box"/>
    <property type="match status" value="1"/>
</dbReference>
<dbReference type="PROSITE" id="PS50112">
    <property type="entry name" value="PAS"/>
    <property type="match status" value="1"/>
</dbReference>
<evidence type="ECO:0000256" key="1">
    <source>
        <dbReference type="ARBA" id="ARBA00000085"/>
    </source>
</evidence>
<keyword evidence="3" id="KW-0808">Transferase</keyword>
<dbReference type="Pfam" id="PF08448">
    <property type="entry name" value="PAS_4"/>
    <property type="match status" value="1"/>
</dbReference>
<dbReference type="Pfam" id="PF02518">
    <property type="entry name" value="HATPase_c"/>
    <property type="match status" value="1"/>
</dbReference>
<feature type="domain" description="PAS" evidence="8">
    <location>
        <begin position="346"/>
        <end position="416"/>
    </location>
</feature>
<keyword evidence="6" id="KW-1133">Transmembrane helix</keyword>
<dbReference type="CDD" id="cd00130">
    <property type="entry name" value="PAS"/>
    <property type="match status" value="1"/>
</dbReference>
<name>A0ABD5VH50_9EURY</name>
<dbReference type="InterPro" id="IPR005467">
    <property type="entry name" value="His_kinase_dom"/>
</dbReference>
<dbReference type="SMART" id="SM00086">
    <property type="entry name" value="PAC"/>
    <property type="match status" value="1"/>
</dbReference>
<evidence type="ECO:0000313" key="10">
    <source>
        <dbReference type="EMBL" id="MFC6953818.1"/>
    </source>
</evidence>
<dbReference type="InterPro" id="IPR003594">
    <property type="entry name" value="HATPase_dom"/>
</dbReference>
<protein>
    <recommendedName>
        <fullName evidence="2">histidine kinase</fullName>
        <ecNumber evidence="2">2.7.13.3</ecNumber>
    </recommendedName>
</protein>
<dbReference type="Gene3D" id="3.30.565.10">
    <property type="entry name" value="Histidine kinase-like ATPase, C-terminal domain"/>
    <property type="match status" value="1"/>
</dbReference>
<dbReference type="PANTHER" id="PTHR43711:SF1">
    <property type="entry name" value="HISTIDINE KINASE 1"/>
    <property type="match status" value="1"/>
</dbReference>
<sequence length="707" mass="77057">MAWQFTPYVIPTAVSATLSFALFAYIVTIRRRKLDLLVVRAFVLLTLSIAAWGFGDVLQLSATTLAAKRAFLAVQYVGAAGGTLGLLAFALAYTDNDRWVNRWTFGPLVVEAIAIFALLLTSPRYHQLYVVAVDTQTIAGVVQLERSLGPAARAHVLVSYLVIVTSISLLVRKAIRSESLFRAQSLAVVVGVTLPFLMNVVWFLGQGPQNNVDLTVVGFGFAVFPLWYAVSRHDLLRISPVARDTVIEDMQDAVVVVDDTDHIVDANPAVATLGTPDVSELVGKNATNAFPFLEPAVSPAVKTPDEVTVDAGEDTKHFDVNVQSLSDADHGTRLVLLRDVTERRRVEERYQRLIENSSDMITVLAADGTIKYDSPAIESLLGYDQDEWVGREGRERLHPDDRDRIVAEFRNGVDDPGYETRVEYRIRHADGSYRVFETFASNLVHDPVVDGVVLNSRDVTERNRRERELERTNERLDEFASVVSHDLRNPLTVGNGYLEMARDGDLDALDEVAAAHERMERIIDDALALAREGDSVEGVTTVSLDSVVEDAWDSVATAEATLDASTGATIEADRSRLQRLLENLFRNAVEHGGRDVSVTVDVEYEDDGDASDTPEDRAVVAFAVGDDGDGIPPAERDSVFESGVTSRQDGTGFGLAIVETIANAHDWSVAVTESDAGGARFVVAVAGERDRAASGAPSDVTGEKADD</sequence>
<proteinExistence type="predicted"/>
<dbReference type="InterPro" id="IPR036097">
    <property type="entry name" value="HisK_dim/P_sf"/>
</dbReference>
<dbReference type="Pfam" id="PF16927">
    <property type="entry name" value="HisKA_7TM"/>
    <property type="match status" value="1"/>
</dbReference>
<evidence type="ECO:0000256" key="5">
    <source>
        <dbReference type="ARBA" id="ARBA00023012"/>
    </source>
</evidence>
<feature type="transmembrane region" description="Helical" evidence="6">
    <location>
        <begin position="152"/>
        <end position="171"/>
    </location>
</feature>
<dbReference type="SMART" id="SM00091">
    <property type="entry name" value="PAS"/>
    <property type="match status" value="2"/>
</dbReference>
<dbReference type="Proteomes" id="UP001596395">
    <property type="component" value="Unassembled WGS sequence"/>
</dbReference>
<dbReference type="RefSeq" id="WP_336350769.1">
    <property type="nucleotide sequence ID" value="NZ_JAZAQL010000002.1"/>
</dbReference>
<evidence type="ECO:0000259" key="8">
    <source>
        <dbReference type="PROSITE" id="PS50112"/>
    </source>
</evidence>
<dbReference type="InterPro" id="IPR035965">
    <property type="entry name" value="PAS-like_dom_sf"/>
</dbReference>
<dbReference type="InterPro" id="IPR001610">
    <property type="entry name" value="PAC"/>
</dbReference>